<dbReference type="Pfam" id="PF13855">
    <property type="entry name" value="LRR_8"/>
    <property type="match status" value="1"/>
</dbReference>
<dbReference type="SUPFAM" id="SSF52058">
    <property type="entry name" value="L domain-like"/>
    <property type="match status" value="1"/>
</dbReference>
<sequence>MEIKIILYGISIFTIITGSWILYYAIKKWNPDFKPKKLTAKLLREILGSKGSQIFSGIMGGILILFGITLTYLMLTKDMRSKSNKYAKSEWILITKFDGKNRSVLNSKIEIENKKISRMGKEHLKGYQQISFKDMGIDKIPDFVWDMTNLETLDLTNNEISKIPNEISKLTKLRRLILTGNNIENKHLKELEELTGAEITKPNNTYK</sequence>
<dbReference type="InterPro" id="IPR032675">
    <property type="entry name" value="LRR_dom_sf"/>
</dbReference>
<organism evidence="2 3">
    <name type="scientific">Cellulophaga lytica (strain ATCC 23178 / DSM 7489 / JCM 8516 / NBRC 14961 / NCIMB 1423 / VKM B-1433 / Cy l20)</name>
    <dbReference type="NCBI Taxonomy" id="867900"/>
    <lineage>
        <taxon>Bacteria</taxon>
        <taxon>Pseudomonadati</taxon>
        <taxon>Bacteroidota</taxon>
        <taxon>Flavobacteriia</taxon>
        <taxon>Flavobacteriales</taxon>
        <taxon>Flavobacteriaceae</taxon>
        <taxon>Cellulophaga</taxon>
    </lineage>
</organism>
<dbReference type="HOGENOM" id="CLU_1329959_0_0_10"/>
<dbReference type="RefSeq" id="WP_013621104.1">
    <property type="nucleotide sequence ID" value="NC_015167.1"/>
</dbReference>
<evidence type="ECO:0000313" key="3">
    <source>
        <dbReference type="Proteomes" id="UP000007487"/>
    </source>
</evidence>
<dbReference type="PROSITE" id="PS51450">
    <property type="entry name" value="LRR"/>
    <property type="match status" value="1"/>
</dbReference>
<dbReference type="EMBL" id="CP002534">
    <property type="protein sequence ID" value="ADY29359.1"/>
    <property type="molecule type" value="Genomic_DNA"/>
</dbReference>
<dbReference type="eggNOG" id="COG4886">
    <property type="taxonomic scope" value="Bacteria"/>
</dbReference>
<protein>
    <submittedName>
        <fullName evidence="2">Leucine-rich repeat-containing protein</fullName>
    </submittedName>
</protein>
<dbReference type="OrthoDB" id="901394at2"/>
<dbReference type="InterPro" id="IPR001611">
    <property type="entry name" value="Leu-rich_rpt"/>
</dbReference>
<dbReference type="Gene3D" id="3.80.10.10">
    <property type="entry name" value="Ribonuclease Inhibitor"/>
    <property type="match status" value="1"/>
</dbReference>
<accession>F0R9M7</accession>
<reference evidence="2 3" key="1">
    <citation type="journal article" date="2011" name="Stand. Genomic Sci.">
        <title>Complete genome sequence of Cellulophaga lytica type strain (LIM- 21).</title>
        <authorList>
            <person name="Pati A."/>
            <person name="Abt B."/>
            <person name="Teshima H."/>
            <person name="Nolan M."/>
            <person name="Lapidus A."/>
            <person name="Lucas S."/>
            <person name="Hammon N."/>
            <person name="Deshpande S."/>
            <person name="Cheng J.F."/>
            <person name="Tapia R."/>
            <person name="Han C."/>
            <person name="Goodwin L."/>
            <person name="Pitluck S."/>
            <person name="Liolios K."/>
            <person name="Pagani I."/>
            <person name="Mavromatis K."/>
            <person name="Ovchinikova G."/>
            <person name="Chen A."/>
            <person name="Palaniappan K."/>
            <person name="Land M."/>
            <person name="Hauser L."/>
            <person name="Jeffries C.D."/>
            <person name="Detter J.C."/>
            <person name="Brambilla E.M."/>
            <person name="Kannan K.P."/>
            <person name="Rohde M."/>
            <person name="Spring S."/>
            <person name="Goker M."/>
            <person name="Woyke T."/>
            <person name="Bristow J."/>
            <person name="Eisen J.A."/>
            <person name="Markowitz V."/>
            <person name="Hugenholtz P."/>
            <person name="Kyrpides N.C."/>
            <person name="Klenk H.P."/>
            <person name="Ivanova N."/>
        </authorList>
    </citation>
    <scope>NUCLEOTIDE SEQUENCE [LARGE SCALE GENOMIC DNA]</scope>
    <source>
        <strain evidence="3">ATCC 23178 / DSM 7489 / JCM 8516 / NBRC 14961 / NCIMB 1423 / VKM B-1433 / Cy l20</strain>
    </source>
</reference>
<dbReference type="STRING" id="867900.Celly_1535"/>
<keyword evidence="3" id="KW-1185">Reference proteome</keyword>
<keyword evidence="1" id="KW-0472">Membrane</keyword>
<name>F0R9M7_CELLC</name>
<evidence type="ECO:0000313" key="2">
    <source>
        <dbReference type="EMBL" id="ADY29359.1"/>
    </source>
</evidence>
<dbReference type="Proteomes" id="UP000007487">
    <property type="component" value="Chromosome"/>
</dbReference>
<feature type="transmembrane region" description="Helical" evidence="1">
    <location>
        <begin position="54"/>
        <end position="75"/>
    </location>
</feature>
<proteinExistence type="predicted"/>
<feature type="transmembrane region" description="Helical" evidence="1">
    <location>
        <begin position="5"/>
        <end position="26"/>
    </location>
</feature>
<keyword evidence="1" id="KW-1133">Transmembrane helix</keyword>
<dbReference type="KEGG" id="cly:Celly_1535"/>
<gene>
    <name evidence="2" type="ordered locus">Celly_1535</name>
</gene>
<evidence type="ECO:0000256" key="1">
    <source>
        <dbReference type="SAM" id="Phobius"/>
    </source>
</evidence>
<keyword evidence="1" id="KW-0812">Transmembrane</keyword>
<dbReference type="AlphaFoldDB" id="F0R9M7"/>